<feature type="transmembrane region" description="Helical" evidence="1">
    <location>
        <begin position="12"/>
        <end position="30"/>
    </location>
</feature>
<dbReference type="EMBL" id="GEDG01033615">
    <property type="protein sequence ID" value="JAP10166.1"/>
    <property type="molecule type" value="Transcribed_RNA"/>
</dbReference>
<evidence type="ECO:0000256" key="1">
    <source>
        <dbReference type="SAM" id="Phobius"/>
    </source>
</evidence>
<dbReference type="AlphaFoldDB" id="A0A0V0GSB2"/>
<protein>
    <submittedName>
        <fullName evidence="2">Putative ovule protein</fullName>
    </submittedName>
</protein>
<evidence type="ECO:0000313" key="2">
    <source>
        <dbReference type="EMBL" id="JAP10166.1"/>
    </source>
</evidence>
<keyword evidence="1" id="KW-0812">Transmembrane</keyword>
<reference evidence="2" key="1">
    <citation type="submission" date="2015-12" db="EMBL/GenBank/DDBJ databases">
        <title>Gene expression during late stages of embryo sac development: a critical building block for successful pollen-pistil interactions.</title>
        <authorList>
            <person name="Liu Y."/>
            <person name="Joly V."/>
            <person name="Sabar M."/>
            <person name="Matton D.P."/>
        </authorList>
    </citation>
    <scope>NUCLEOTIDE SEQUENCE</scope>
</reference>
<sequence>MIHCTTYVKKLLWNILVHYYYIYIYIYIAIPVTKRGYNSFLNIIYIYIYNTRCIYQFQNIGPFFTCYF</sequence>
<accession>A0A0V0GSB2</accession>
<proteinExistence type="predicted"/>
<keyword evidence="1" id="KW-0472">Membrane</keyword>
<keyword evidence="1" id="KW-1133">Transmembrane helix</keyword>
<name>A0A0V0GSB2_SOLCH</name>
<organism evidence="2">
    <name type="scientific">Solanum chacoense</name>
    <name type="common">Chaco potato</name>
    <dbReference type="NCBI Taxonomy" id="4108"/>
    <lineage>
        <taxon>Eukaryota</taxon>
        <taxon>Viridiplantae</taxon>
        <taxon>Streptophyta</taxon>
        <taxon>Embryophyta</taxon>
        <taxon>Tracheophyta</taxon>
        <taxon>Spermatophyta</taxon>
        <taxon>Magnoliopsida</taxon>
        <taxon>eudicotyledons</taxon>
        <taxon>Gunneridae</taxon>
        <taxon>Pentapetalae</taxon>
        <taxon>asterids</taxon>
        <taxon>lamiids</taxon>
        <taxon>Solanales</taxon>
        <taxon>Solanaceae</taxon>
        <taxon>Solanoideae</taxon>
        <taxon>Solaneae</taxon>
        <taxon>Solanum</taxon>
    </lineage>
</organism>